<keyword evidence="3 6" id="KW-1133">Transmembrane helix</keyword>
<evidence type="ECO:0000256" key="3">
    <source>
        <dbReference type="ARBA" id="ARBA00022989"/>
    </source>
</evidence>
<evidence type="ECO:0000313" key="8">
    <source>
        <dbReference type="EMBL" id="KIJ62497.1"/>
    </source>
</evidence>
<comment type="subcellular location">
    <subcellularLocation>
        <location evidence="1">Membrane</location>
        <topology evidence="1">Multi-pass membrane protein</topology>
    </subcellularLocation>
</comment>
<dbReference type="Gene3D" id="1.20.1250.20">
    <property type="entry name" value="MFS general substrate transporter like domains"/>
    <property type="match status" value="1"/>
</dbReference>
<evidence type="ECO:0000256" key="5">
    <source>
        <dbReference type="SAM" id="MobiDB-lite"/>
    </source>
</evidence>
<protein>
    <recommendedName>
        <fullName evidence="7">Major facilitator superfamily (MFS) profile domain-containing protein</fullName>
    </recommendedName>
</protein>
<sequence length="484" mass="52537">MDNIKESTCPLSESASLEKLGNDTGSSSPSISPKNGPSNWPEWLKRLVLFEVVAQVFMASWCAPAFIPAFLTMSQEMNKSISAISYLVGGYALLLGFGVLLWNPLADRFGRRPVTIVSMIIAVCASCGVASARSYGNMMAGRILQGFGVCGGISLGIAYINDMYNPSDKGRAVGVWTLGITVGPFLSPLLGGFIAYYTSYRWILWLCAILLGALLLLQIACLPEVQSPPSTVFSFPSLVDFAIPRGENVNDPPKQQSPVFDSLARTYRAALLIPVWLVGMAFVVPYCYVVVSLTNLFPVIYGEVYGFDERAQGLLYIPFLVGSLIAEAFTGRAGDWIVYRGRGTTGVGEQSDVVLERRLILAYGGTVVSIVGLLWFGLTAERHDHWAILAVGSGVAACGVQIVASVCYSYIVDCYPESAKEVATVMNLFRSLGSFIVLFYNQQMNDTLGEGWGFGLQCFMVAFFSFGGLGIISFYGQRIRSLQK</sequence>
<accession>A0A0C9WDI0</accession>
<feature type="transmembrane region" description="Helical" evidence="6">
    <location>
        <begin position="202"/>
        <end position="222"/>
    </location>
</feature>
<feature type="transmembrane region" description="Helical" evidence="6">
    <location>
        <begin position="83"/>
        <end position="102"/>
    </location>
</feature>
<name>A0A0C9WDI0_9AGAM</name>
<dbReference type="PROSITE" id="PS50850">
    <property type="entry name" value="MFS"/>
    <property type="match status" value="1"/>
</dbReference>
<feature type="transmembrane region" description="Helical" evidence="6">
    <location>
        <begin position="173"/>
        <end position="196"/>
    </location>
</feature>
<feature type="transmembrane region" description="Helical" evidence="6">
    <location>
        <begin position="386"/>
        <end position="410"/>
    </location>
</feature>
<reference evidence="8 9" key="1">
    <citation type="submission" date="2014-04" db="EMBL/GenBank/DDBJ databases">
        <title>Evolutionary Origins and Diversification of the Mycorrhizal Mutualists.</title>
        <authorList>
            <consortium name="DOE Joint Genome Institute"/>
            <consortium name="Mycorrhizal Genomics Consortium"/>
            <person name="Kohler A."/>
            <person name="Kuo A."/>
            <person name="Nagy L.G."/>
            <person name="Floudas D."/>
            <person name="Copeland A."/>
            <person name="Barry K.W."/>
            <person name="Cichocki N."/>
            <person name="Veneault-Fourrey C."/>
            <person name="LaButti K."/>
            <person name="Lindquist E.A."/>
            <person name="Lipzen A."/>
            <person name="Lundell T."/>
            <person name="Morin E."/>
            <person name="Murat C."/>
            <person name="Riley R."/>
            <person name="Ohm R."/>
            <person name="Sun H."/>
            <person name="Tunlid A."/>
            <person name="Henrissat B."/>
            <person name="Grigoriev I.V."/>
            <person name="Hibbett D.S."/>
            <person name="Martin F."/>
        </authorList>
    </citation>
    <scope>NUCLEOTIDE SEQUENCE [LARGE SCALE GENOMIC DNA]</scope>
    <source>
        <strain evidence="8 9">MD-312</strain>
    </source>
</reference>
<dbReference type="InterPro" id="IPR036259">
    <property type="entry name" value="MFS_trans_sf"/>
</dbReference>
<dbReference type="AlphaFoldDB" id="A0A0C9WDI0"/>
<evidence type="ECO:0000256" key="4">
    <source>
        <dbReference type="ARBA" id="ARBA00023136"/>
    </source>
</evidence>
<dbReference type="HOGENOM" id="CLU_008455_13_7_1"/>
<dbReference type="SUPFAM" id="SSF103473">
    <property type="entry name" value="MFS general substrate transporter"/>
    <property type="match status" value="1"/>
</dbReference>
<evidence type="ECO:0000256" key="1">
    <source>
        <dbReference type="ARBA" id="ARBA00004141"/>
    </source>
</evidence>
<feature type="transmembrane region" description="Helical" evidence="6">
    <location>
        <begin position="47"/>
        <end position="71"/>
    </location>
</feature>
<feature type="transmembrane region" description="Helical" evidence="6">
    <location>
        <begin position="114"/>
        <end position="131"/>
    </location>
</feature>
<dbReference type="PANTHER" id="PTHR23502">
    <property type="entry name" value="MAJOR FACILITATOR SUPERFAMILY"/>
    <property type="match status" value="1"/>
</dbReference>
<feature type="transmembrane region" description="Helical" evidence="6">
    <location>
        <begin position="452"/>
        <end position="475"/>
    </location>
</feature>
<organism evidence="8 9">
    <name type="scientific">Hydnomerulius pinastri MD-312</name>
    <dbReference type="NCBI Taxonomy" id="994086"/>
    <lineage>
        <taxon>Eukaryota</taxon>
        <taxon>Fungi</taxon>
        <taxon>Dikarya</taxon>
        <taxon>Basidiomycota</taxon>
        <taxon>Agaricomycotina</taxon>
        <taxon>Agaricomycetes</taxon>
        <taxon>Agaricomycetidae</taxon>
        <taxon>Boletales</taxon>
        <taxon>Boletales incertae sedis</taxon>
        <taxon>Leucogyrophana</taxon>
    </lineage>
</organism>
<dbReference type="InterPro" id="IPR020846">
    <property type="entry name" value="MFS_dom"/>
</dbReference>
<dbReference type="OrthoDB" id="5215911at2759"/>
<dbReference type="EMBL" id="KN839855">
    <property type="protein sequence ID" value="KIJ62497.1"/>
    <property type="molecule type" value="Genomic_DNA"/>
</dbReference>
<feature type="transmembrane region" description="Helical" evidence="6">
    <location>
        <begin position="422"/>
        <end position="440"/>
    </location>
</feature>
<dbReference type="GO" id="GO:0022857">
    <property type="term" value="F:transmembrane transporter activity"/>
    <property type="evidence" value="ECO:0007669"/>
    <property type="project" value="InterPro"/>
</dbReference>
<dbReference type="PANTHER" id="PTHR23502:SF139">
    <property type="entry name" value="MAJOR FACILITATOR SUPERFAMILY (MFS) PROFILE DOMAIN-CONTAINING PROTEIN-RELATED"/>
    <property type="match status" value="1"/>
</dbReference>
<dbReference type="InterPro" id="IPR011701">
    <property type="entry name" value="MFS"/>
</dbReference>
<feature type="compositionally biased region" description="Polar residues" evidence="5">
    <location>
        <begin position="23"/>
        <end position="37"/>
    </location>
</feature>
<feature type="transmembrane region" description="Helical" evidence="6">
    <location>
        <begin position="269"/>
        <end position="291"/>
    </location>
</feature>
<keyword evidence="9" id="KW-1185">Reference proteome</keyword>
<dbReference type="Proteomes" id="UP000053820">
    <property type="component" value="Unassembled WGS sequence"/>
</dbReference>
<evidence type="ECO:0000313" key="9">
    <source>
        <dbReference type="Proteomes" id="UP000053820"/>
    </source>
</evidence>
<dbReference type="GO" id="GO:0005886">
    <property type="term" value="C:plasma membrane"/>
    <property type="evidence" value="ECO:0007669"/>
    <property type="project" value="TreeGrafter"/>
</dbReference>
<keyword evidence="2 6" id="KW-0812">Transmembrane</keyword>
<feature type="transmembrane region" description="Helical" evidence="6">
    <location>
        <begin position="360"/>
        <end position="380"/>
    </location>
</feature>
<dbReference type="Pfam" id="PF07690">
    <property type="entry name" value="MFS_1"/>
    <property type="match status" value="1"/>
</dbReference>
<feature type="region of interest" description="Disordered" evidence="5">
    <location>
        <begin position="1"/>
        <end position="37"/>
    </location>
</feature>
<gene>
    <name evidence="8" type="ORF">HYDPIDRAFT_30454</name>
</gene>
<proteinExistence type="predicted"/>
<feature type="transmembrane region" description="Helical" evidence="6">
    <location>
        <begin position="143"/>
        <end position="161"/>
    </location>
</feature>
<evidence type="ECO:0000256" key="6">
    <source>
        <dbReference type="SAM" id="Phobius"/>
    </source>
</evidence>
<evidence type="ECO:0000259" key="7">
    <source>
        <dbReference type="PROSITE" id="PS50850"/>
    </source>
</evidence>
<keyword evidence="4 6" id="KW-0472">Membrane</keyword>
<evidence type="ECO:0000256" key="2">
    <source>
        <dbReference type="ARBA" id="ARBA00022692"/>
    </source>
</evidence>
<feature type="domain" description="Major facilitator superfamily (MFS) profile" evidence="7">
    <location>
        <begin position="48"/>
        <end position="484"/>
    </location>
</feature>